<accession>A0A6M4GS93</accession>
<reference evidence="2 3" key="1">
    <citation type="submission" date="2020-04" db="EMBL/GenBank/DDBJ databases">
        <title>Usitatibacter rugosus gen. nov., sp. nov. and Usitatibacter palustris sp. nov., novel members of Usitatibacteraceae fam. nov. within the order Nitrosomonadales isolated from soil.</title>
        <authorList>
            <person name="Huber K.J."/>
            <person name="Neumann-Schaal M."/>
            <person name="Geppert A."/>
            <person name="Luckner M."/>
            <person name="Wanner G."/>
            <person name="Overmann J."/>
        </authorList>
    </citation>
    <scope>NUCLEOTIDE SEQUENCE [LARGE SCALE GENOMIC DNA]</scope>
    <source>
        <strain evidence="2 3">0125_3</strain>
    </source>
</reference>
<evidence type="ECO:0000256" key="1">
    <source>
        <dbReference type="SAM" id="SignalP"/>
    </source>
</evidence>
<gene>
    <name evidence="2" type="ORF">DSM104443_01175</name>
</gene>
<dbReference type="EMBL" id="CP053069">
    <property type="protein sequence ID" value="QJR10121.1"/>
    <property type="molecule type" value="Genomic_DNA"/>
</dbReference>
<dbReference type="Pfam" id="PF01963">
    <property type="entry name" value="TraB_PrgY_gumN"/>
    <property type="match status" value="1"/>
</dbReference>
<evidence type="ECO:0000313" key="3">
    <source>
        <dbReference type="Proteomes" id="UP000501534"/>
    </source>
</evidence>
<feature type="chain" id="PRO_5026995655" description="TraB family protein" evidence="1">
    <location>
        <begin position="21"/>
        <end position="306"/>
    </location>
</feature>
<dbReference type="AlphaFoldDB" id="A0A6M4GS93"/>
<name>A0A6M4GS93_9PROT</name>
<evidence type="ECO:0000313" key="2">
    <source>
        <dbReference type="EMBL" id="QJR10121.1"/>
    </source>
</evidence>
<evidence type="ECO:0008006" key="4">
    <source>
        <dbReference type="Google" id="ProtNLM"/>
    </source>
</evidence>
<organism evidence="2 3">
    <name type="scientific">Usitatibacter rugosus</name>
    <dbReference type="NCBI Taxonomy" id="2732067"/>
    <lineage>
        <taxon>Bacteria</taxon>
        <taxon>Pseudomonadati</taxon>
        <taxon>Pseudomonadota</taxon>
        <taxon>Betaproteobacteria</taxon>
        <taxon>Nitrosomonadales</taxon>
        <taxon>Usitatibacteraceae</taxon>
        <taxon>Usitatibacter</taxon>
    </lineage>
</organism>
<dbReference type="InterPro" id="IPR002816">
    <property type="entry name" value="TraB/PrgY/GumN_fam"/>
</dbReference>
<dbReference type="KEGG" id="uru:DSM104443_01175"/>
<dbReference type="CDD" id="cd14789">
    <property type="entry name" value="Tiki"/>
    <property type="match status" value="1"/>
</dbReference>
<proteinExistence type="predicted"/>
<feature type="signal peptide" evidence="1">
    <location>
        <begin position="1"/>
        <end position="20"/>
    </location>
</feature>
<sequence length="306" mass="33086">MIRSLLFAASIACAAFDAAAQTRKVGTIFEATGERGTAYIAASAHANSHVRLELNATAVGALEKSDVIGFEQLPDSPIERSPRAGVNAMISRPAGSSLKDDLPDDLALRLESQLKQLGAPPGAWEMLVTRKTQYAATLLSEMSAVHGRSTRGKVYPSLDDTYRKAAESRSIRATDIEGSLRAYGSLLDVTTDESIAAIRLFAEEMDKPDHQGISDTRLGVVLDAVYAGDLARVREIIEANACMTPLLASRCRKISDARNPFMAEQIDLLVKRGQHPFVAIGALHLTGPNSVLAELERKGYKVRRLQ</sequence>
<dbReference type="RefSeq" id="WP_171090397.1">
    <property type="nucleotide sequence ID" value="NZ_CP053069.1"/>
</dbReference>
<protein>
    <recommendedName>
        <fullName evidence="4">TraB family protein</fullName>
    </recommendedName>
</protein>
<keyword evidence="1" id="KW-0732">Signal</keyword>
<keyword evidence="3" id="KW-1185">Reference proteome</keyword>
<dbReference type="Proteomes" id="UP000501534">
    <property type="component" value="Chromosome"/>
</dbReference>